<keyword evidence="3" id="KW-0238">DNA-binding</keyword>
<dbReference type="SUPFAM" id="SSF46785">
    <property type="entry name" value="Winged helix' DNA-binding domain"/>
    <property type="match status" value="1"/>
</dbReference>
<keyword evidence="4" id="KW-0804">Transcription</keyword>
<dbReference type="InterPro" id="IPR036388">
    <property type="entry name" value="WH-like_DNA-bd_sf"/>
</dbReference>
<dbReference type="PANTHER" id="PTHR30126:SF99">
    <property type="entry name" value="TRANSCRIPTIONAL REGULATOR LYSR FAMILY"/>
    <property type="match status" value="1"/>
</dbReference>
<dbReference type="OrthoDB" id="5289754at2"/>
<dbReference type="GO" id="GO:0000976">
    <property type="term" value="F:transcription cis-regulatory region binding"/>
    <property type="evidence" value="ECO:0007669"/>
    <property type="project" value="TreeGrafter"/>
</dbReference>
<dbReference type="AlphaFoldDB" id="A0A178K2E2"/>
<name>A0A178K2E2_9GAMM</name>
<dbReference type="Pfam" id="PF00126">
    <property type="entry name" value="HTH_1"/>
    <property type="match status" value="1"/>
</dbReference>
<accession>A0A178K2E2</accession>
<evidence type="ECO:0000259" key="5">
    <source>
        <dbReference type="PROSITE" id="PS50931"/>
    </source>
</evidence>
<reference evidence="6 7" key="1">
    <citation type="submission" date="2016-03" db="EMBL/GenBank/DDBJ databases">
        <title>Photobacterium proteolyticum sp. nov. a protease producing bacterium isolated from ocean sediments of Laizhou Bay.</title>
        <authorList>
            <person name="Li Y."/>
        </authorList>
    </citation>
    <scope>NUCLEOTIDE SEQUENCE [LARGE SCALE GENOMIC DNA]</scope>
    <source>
        <strain evidence="6 7">R-40508</strain>
    </source>
</reference>
<organism evidence="6 7">
    <name type="scientific">Photobacterium jeanii</name>
    <dbReference type="NCBI Taxonomy" id="858640"/>
    <lineage>
        <taxon>Bacteria</taxon>
        <taxon>Pseudomonadati</taxon>
        <taxon>Pseudomonadota</taxon>
        <taxon>Gammaproteobacteria</taxon>
        <taxon>Vibrionales</taxon>
        <taxon>Vibrionaceae</taxon>
        <taxon>Photobacterium</taxon>
    </lineage>
</organism>
<dbReference type="InterPro" id="IPR005119">
    <property type="entry name" value="LysR_subst-bd"/>
</dbReference>
<evidence type="ECO:0000313" key="6">
    <source>
        <dbReference type="EMBL" id="OAN11277.1"/>
    </source>
</evidence>
<dbReference type="InterPro" id="IPR000847">
    <property type="entry name" value="LysR_HTH_N"/>
</dbReference>
<dbReference type="EMBL" id="LVHF01000033">
    <property type="protein sequence ID" value="OAN11277.1"/>
    <property type="molecule type" value="Genomic_DNA"/>
</dbReference>
<evidence type="ECO:0000256" key="2">
    <source>
        <dbReference type="ARBA" id="ARBA00023015"/>
    </source>
</evidence>
<evidence type="ECO:0000313" key="7">
    <source>
        <dbReference type="Proteomes" id="UP000078503"/>
    </source>
</evidence>
<dbReference type="Gene3D" id="3.40.190.10">
    <property type="entry name" value="Periplasmic binding protein-like II"/>
    <property type="match status" value="2"/>
</dbReference>
<dbReference type="PANTHER" id="PTHR30126">
    <property type="entry name" value="HTH-TYPE TRANSCRIPTIONAL REGULATOR"/>
    <property type="match status" value="1"/>
</dbReference>
<dbReference type="Gene3D" id="1.10.10.10">
    <property type="entry name" value="Winged helix-like DNA-binding domain superfamily/Winged helix DNA-binding domain"/>
    <property type="match status" value="1"/>
</dbReference>
<dbReference type="InterPro" id="IPR036390">
    <property type="entry name" value="WH_DNA-bd_sf"/>
</dbReference>
<comment type="similarity">
    <text evidence="1">Belongs to the LysR transcriptional regulatory family.</text>
</comment>
<dbReference type="SUPFAM" id="SSF53850">
    <property type="entry name" value="Periplasmic binding protein-like II"/>
    <property type="match status" value="1"/>
</dbReference>
<dbReference type="PRINTS" id="PR00039">
    <property type="entry name" value="HTHLYSR"/>
</dbReference>
<evidence type="ECO:0000256" key="4">
    <source>
        <dbReference type="ARBA" id="ARBA00023163"/>
    </source>
</evidence>
<protein>
    <recommendedName>
        <fullName evidence="5">HTH lysR-type domain-containing protein</fullName>
    </recommendedName>
</protein>
<dbReference type="GO" id="GO:0003700">
    <property type="term" value="F:DNA-binding transcription factor activity"/>
    <property type="evidence" value="ECO:0007669"/>
    <property type="project" value="InterPro"/>
</dbReference>
<sequence>MINPIWLNTFITLVETGHFTQTANKLFMTQPGVSQHIKKLEEQTQVQLLYRFGKQFELTIAGEKLYHYGVKLKQEESLLLDSLAEDDAFSGAFHIGCSGSLAMLLYPQLLERQSEHPKLSTHLEAAPNKNIIQDVLSSKLDLGLVTQQDENDLLSYTHLGQSSLCLVLPVSYCQQLSQQQPLQALQQQDGTNGWSEKCDFDLNFQSLNQLGFINHPDGEHYVSQVLQANYQHDYKGFKQLNIRSYINQISQILLPVSQGLGFTVLPQAAVNSFAHAEKLYRYPLPIQVTEQLYLVQKRFRPLPQRYQWFTKLIKKQLPELL</sequence>
<gene>
    <name evidence="6" type="ORF">A3K86_20185</name>
</gene>
<comment type="caution">
    <text evidence="6">The sequence shown here is derived from an EMBL/GenBank/DDBJ whole genome shotgun (WGS) entry which is preliminary data.</text>
</comment>
<proteinExistence type="inferred from homology"/>
<dbReference type="STRING" id="858640.A3K86_20185"/>
<dbReference type="PROSITE" id="PS50931">
    <property type="entry name" value="HTH_LYSR"/>
    <property type="match status" value="1"/>
</dbReference>
<feature type="domain" description="HTH lysR-type" evidence="5">
    <location>
        <begin position="2"/>
        <end position="59"/>
    </location>
</feature>
<dbReference type="CDD" id="cd05466">
    <property type="entry name" value="PBP2_LTTR_substrate"/>
    <property type="match status" value="1"/>
</dbReference>
<dbReference type="Proteomes" id="UP000078503">
    <property type="component" value="Unassembled WGS sequence"/>
</dbReference>
<dbReference type="RefSeq" id="WP_068335753.1">
    <property type="nucleotide sequence ID" value="NZ_LVHF01000033.1"/>
</dbReference>
<evidence type="ECO:0000256" key="1">
    <source>
        <dbReference type="ARBA" id="ARBA00009437"/>
    </source>
</evidence>
<keyword evidence="2" id="KW-0805">Transcription regulation</keyword>
<keyword evidence="7" id="KW-1185">Reference proteome</keyword>
<dbReference type="Pfam" id="PF03466">
    <property type="entry name" value="LysR_substrate"/>
    <property type="match status" value="2"/>
</dbReference>
<evidence type="ECO:0000256" key="3">
    <source>
        <dbReference type="ARBA" id="ARBA00023125"/>
    </source>
</evidence>